<dbReference type="Pfam" id="PF13516">
    <property type="entry name" value="LRR_6"/>
    <property type="match status" value="2"/>
</dbReference>
<evidence type="ECO:0000256" key="4">
    <source>
        <dbReference type="ARBA" id="ARBA00022737"/>
    </source>
</evidence>
<keyword evidence="4" id="KW-0677">Repeat</keyword>
<evidence type="ECO:0000256" key="3">
    <source>
        <dbReference type="ARBA" id="ARBA00022614"/>
    </source>
</evidence>
<keyword evidence="6" id="KW-1185">Reference proteome</keyword>
<dbReference type="SUPFAM" id="SSF52047">
    <property type="entry name" value="RNI-like"/>
    <property type="match status" value="1"/>
</dbReference>
<feature type="non-terminal residue" evidence="5">
    <location>
        <position position="1"/>
    </location>
</feature>
<evidence type="ECO:0000313" key="5">
    <source>
        <dbReference type="EMBL" id="GFH15059.1"/>
    </source>
</evidence>
<evidence type="ECO:0008006" key="7">
    <source>
        <dbReference type="Google" id="ProtNLM"/>
    </source>
</evidence>
<organism evidence="5 6">
    <name type="scientific">Haematococcus lacustris</name>
    <name type="common">Green alga</name>
    <name type="synonym">Haematococcus pluvialis</name>
    <dbReference type="NCBI Taxonomy" id="44745"/>
    <lineage>
        <taxon>Eukaryota</taxon>
        <taxon>Viridiplantae</taxon>
        <taxon>Chlorophyta</taxon>
        <taxon>core chlorophytes</taxon>
        <taxon>Chlorophyceae</taxon>
        <taxon>CS clade</taxon>
        <taxon>Chlamydomonadales</taxon>
        <taxon>Haematococcaceae</taxon>
        <taxon>Haematococcus</taxon>
    </lineage>
</organism>
<protein>
    <recommendedName>
        <fullName evidence="7">Protein NLRC3</fullName>
    </recommendedName>
</protein>
<keyword evidence="3" id="KW-0433">Leucine-rich repeat</keyword>
<dbReference type="InterPro" id="IPR001611">
    <property type="entry name" value="Leu-rich_rpt"/>
</dbReference>
<dbReference type="Gene3D" id="3.80.10.10">
    <property type="entry name" value="Ribonuclease Inhibitor"/>
    <property type="match status" value="2"/>
</dbReference>
<dbReference type="GO" id="GO:0005829">
    <property type="term" value="C:cytosol"/>
    <property type="evidence" value="ECO:0007669"/>
    <property type="project" value="TreeGrafter"/>
</dbReference>
<comment type="caution">
    <text evidence="5">The sequence shown here is derived from an EMBL/GenBank/DDBJ whole genome shotgun (WGS) entry which is preliminary data.</text>
</comment>
<sequence>MGDSTEPAQELSGHVAPIDCDLSNEGIESHHMCMVMAVLISCPHLRRLKLNGNSIRDAGVGVLARGLLHNSSLQELGLARNFVTKLDLAGQRCPGALGPGGVEALAAALRNNTTLQELDIGGNDIRTQGAAALGSMLRAASSRGGALRRLSLCDNGLEASVMRVLQTAASEYKGLSLVV</sequence>
<reference evidence="5 6" key="1">
    <citation type="submission" date="2020-02" db="EMBL/GenBank/DDBJ databases">
        <title>Draft genome sequence of Haematococcus lacustris strain NIES-144.</title>
        <authorList>
            <person name="Morimoto D."/>
            <person name="Nakagawa S."/>
            <person name="Yoshida T."/>
            <person name="Sawayama S."/>
        </authorList>
    </citation>
    <scope>NUCLEOTIDE SEQUENCE [LARGE SCALE GENOMIC DNA]</scope>
    <source>
        <strain evidence="5 6">NIES-144</strain>
    </source>
</reference>
<dbReference type="GO" id="GO:0005930">
    <property type="term" value="C:axoneme"/>
    <property type="evidence" value="ECO:0007669"/>
    <property type="project" value="UniProtKB-SubCell"/>
</dbReference>
<dbReference type="GO" id="GO:0031267">
    <property type="term" value="F:small GTPase binding"/>
    <property type="evidence" value="ECO:0007669"/>
    <property type="project" value="TreeGrafter"/>
</dbReference>
<gene>
    <name evidence="5" type="ORF">HaLaN_11219</name>
</gene>
<dbReference type="GO" id="GO:0005096">
    <property type="term" value="F:GTPase activator activity"/>
    <property type="evidence" value="ECO:0007669"/>
    <property type="project" value="UniProtKB-KW"/>
</dbReference>
<keyword evidence="2" id="KW-0343">GTPase activation</keyword>
<dbReference type="InterPro" id="IPR032675">
    <property type="entry name" value="LRR_dom_sf"/>
</dbReference>
<accession>A0A699Z7B3</accession>
<evidence type="ECO:0000256" key="2">
    <source>
        <dbReference type="ARBA" id="ARBA00022468"/>
    </source>
</evidence>
<dbReference type="Proteomes" id="UP000485058">
    <property type="component" value="Unassembled WGS sequence"/>
</dbReference>
<dbReference type="SMART" id="SM00368">
    <property type="entry name" value="LRR_RI"/>
    <property type="match status" value="4"/>
</dbReference>
<dbReference type="PANTHER" id="PTHR24113:SF12">
    <property type="entry name" value="RAN GTPASE-ACTIVATING PROTEIN 1"/>
    <property type="match status" value="1"/>
</dbReference>
<dbReference type="PANTHER" id="PTHR24113">
    <property type="entry name" value="RAN GTPASE-ACTIVATING PROTEIN 1"/>
    <property type="match status" value="1"/>
</dbReference>
<evidence type="ECO:0000313" key="6">
    <source>
        <dbReference type="Proteomes" id="UP000485058"/>
    </source>
</evidence>
<proteinExistence type="predicted"/>
<dbReference type="GO" id="GO:0006913">
    <property type="term" value="P:nucleocytoplasmic transport"/>
    <property type="evidence" value="ECO:0007669"/>
    <property type="project" value="TreeGrafter"/>
</dbReference>
<dbReference type="GO" id="GO:0005634">
    <property type="term" value="C:nucleus"/>
    <property type="evidence" value="ECO:0007669"/>
    <property type="project" value="TreeGrafter"/>
</dbReference>
<evidence type="ECO:0000256" key="1">
    <source>
        <dbReference type="ARBA" id="ARBA00004430"/>
    </source>
</evidence>
<dbReference type="EMBL" id="BLLF01000801">
    <property type="protein sequence ID" value="GFH15059.1"/>
    <property type="molecule type" value="Genomic_DNA"/>
</dbReference>
<comment type="subcellular location">
    <subcellularLocation>
        <location evidence="1">Cytoplasm</location>
        <location evidence="1">Cytoskeleton</location>
        <location evidence="1">Cilium axoneme</location>
    </subcellularLocation>
</comment>
<dbReference type="GO" id="GO:0048471">
    <property type="term" value="C:perinuclear region of cytoplasm"/>
    <property type="evidence" value="ECO:0007669"/>
    <property type="project" value="TreeGrafter"/>
</dbReference>
<dbReference type="InterPro" id="IPR027038">
    <property type="entry name" value="RanGap"/>
</dbReference>
<name>A0A699Z7B3_HAELA</name>
<dbReference type="AlphaFoldDB" id="A0A699Z7B3"/>